<name>A0ABD3M7W4_9STRA</name>
<dbReference type="CDD" id="cd00170">
    <property type="entry name" value="SEC14"/>
    <property type="match status" value="1"/>
</dbReference>
<dbReference type="SUPFAM" id="SSF46938">
    <property type="entry name" value="CRAL/TRIO N-terminal domain"/>
    <property type="match status" value="1"/>
</dbReference>
<dbReference type="Pfam" id="PF00650">
    <property type="entry name" value="CRAL_TRIO"/>
    <property type="match status" value="1"/>
</dbReference>
<evidence type="ECO:0000313" key="2">
    <source>
        <dbReference type="EMBL" id="KAL3758272.1"/>
    </source>
</evidence>
<dbReference type="PROSITE" id="PS50191">
    <property type="entry name" value="CRAL_TRIO"/>
    <property type="match status" value="1"/>
</dbReference>
<dbReference type="PANTHER" id="PTHR23324:SF83">
    <property type="entry name" value="SEC14-LIKE PROTEIN 2"/>
    <property type="match status" value="1"/>
</dbReference>
<protein>
    <recommendedName>
        <fullName evidence="1">CRAL-TRIO domain-containing protein</fullName>
    </recommendedName>
</protein>
<evidence type="ECO:0000259" key="1">
    <source>
        <dbReference type="PROSITE" id="PS50191"/>
    </source>
</evidence>
<gene>
    <name evidence="2" type="ORF">ACHAWU_005353</name>
</gene>
<reference evidence="2 3" key="1">
    <citation type="submission" date="2024-10" db="EMBL/GenBank/DDBJ databases">
        <title>Updated reference genomes for cyclostephanoid diatoms.</title>
        <authorList>
            <person name="Roberts W.R."/>
            <person name="Alverson A.J."/>
        </authorList>
    </citation>
    <scope>NUCLEOTIDE SEQUENCE [LARGE SCALE GENOMIC DNA]</scope>
    <source>
        <strain evidence="2 3">AJA232-27</strain>
    </source>
</reference>
<dbReference type="PANTHER" id="PTHR23324">
    <property type="entry name" value="SEC14 RELATED PROTEIN"/>
    <property type="match status" value="1"/>
</dbReference>
<dbReference type="SUPFAM" id="SSF52087">
    <property type="entry name" value="CRAL/TRIO domain"/>
    <property type="match status" value="1"/>
</dbReference>
<keyword evidence="3" id="KW-1185">Reference proteome</keyword>
<organism evidence="2 3">
    <name type="scientific">Discostella pseudostelligera</name>
    <dbReference type="NCBI Taxonomy" id="259834"/>
    <lineage>
        <taxon>Eukaryota</taxon>
        <taxon>Sar</taxon>
        <taxon>Stramenopiles</taxon>
        <taxon>Ochrophyta</taxon>
        <taxon>Bacillariophyta</taxon>
        <taxon>Coscinodiscophyceae</taxon>
        <taxon>Thalassiosirophycidae</taxon>
        <taxon>Stephanodiscales</taxon>
        <taxon>Stephanodiscaceae</taxon>
        <taxon>Discostella</taxon>
    </lineage>
</organism>
<dbReference type="Proteomes" id="UP001530293">
    <property type="component" value="Unassembled WGS sequence"/>
</dbReference>
<comment type="caution">
    <text evidence="2">The sequence shown here is derived from an EMBL/GenBank/DDBJ whole genome shotgun (WGS) entry which is preliminary data.</text>
</comment>
<dbReference type="InterPro" id="IPR001251">
    <property type="entry name" value="CRAL-TRIO_dom"/>
</dbReference>
<dbReference type="InterPro" id="IPR051064">
    <property type="entry name" value="SEC14/CRAL-TRIO_domain"/>
</dbReference>
<accession>A0ABD3M7W4</accession>
<dbReference type="InterPro" id="IPR036273">
    <property type="entry name" value="CRAL/TRIO_N_dom_sf"/>
</dbReference>
<sequence length="339" mass="38509">MCGINHLVGIDLLDDDHDTDTLSGLTPEDSIALATFRQRYNEYAPQNVMLVYGSDNDALEEKKEASTTSCHLKNDLNSMSNFLQPTYEVSTNDLPESGWRPVDDFTLYRYLNADRNKNNGTFDIDTSCRRLLDALQFRKDRNCDTIVQNVKHNTIPSTVLQCLTYKSGIYAGRDYNHRPVVFERLGQFLGSGHAQKCSDDEWITAYLYVLEMHFAQMRESSQENKVPVQKIMYYADFTGIVSSILSGEIWKAINLMRKIVNTVERHYPEIVECITLFNVPFIMSSSFNVVRAFLDPVTAGKIGIYSGLPLERFKEAMSESVIPVEYGGMNDMEFPSMGA</sequence>
<dbReference type="AlphaFoldDB" id="A0ABD3M7W4"/>
<dbReference type="Gene3D" id="3.40.525.10">
    <property type="entry name" value="CRAL-TRIO lipid binding domain"/>
    <property type="match status" value="1"/>
</dbReference>
<dbReference type="EMBL" id="JALLBG020000236">
    <property type="protein sequence ID" value="KAL3758272.1"/>
    <property type="molecule type" value="Genomic_DNA"/>
</dbReference>
<feature type="domain" description="CRAL-TRIO" evidence="1">
    <location>
        <begin position="165"/>
        <end position="334"/>
    </location>
</feature>
<evidence type="ECO:0000313" key="3">
    <source>
        <dbReference type="Proteomes" id="UP001530293"/>
    </source>
</evidence>
<proteinExistence type="predicted"/>
<dbReference type="SMART" id="SM00516">
    <property type="entry name" value="SEC14"/>
    <property type="match status" value="1"/>
</dbReference>
<dbReference type="InterPro" id="IPR036865">
    <property type="entry name" value="CRAL-TRIO_dom_sf"/>
</dbReference>